<dbReference type="OrthoDB" id="9804759at2"/>
<evidence type="ECO:0000313" key="4">
    <source>
        <dbReference type="EMBL" id="TCS43250.1"/>
    </source>
</evidence>
<dbReference type="InterPro" id="IPR044996">
    <property type="entry name" value="COQ10-like"/>
</dbReference>
<name>A0A4R3IAC8_9GAMM</name>
<accession>A0A4R3IAC8</accession>
<proteinExistence type="inferred from homology"/>
<dbReference type="SUPFAM" id="SSF55961">
    <property type="entry name" value="Bet v1-like"/>
    <property type="match status" value="1"/>
</dbReference>
<dbReference type="InterPro" id="IPR005031">
    <property type="entry name" value="COQ10_START"/>
</dbReference>
<protein>
    <submittedName>
        <fullName evidence="4">Ribosome-associated toxin RatA of RatAB toxin-antitoxin module</fullName>
    </submittedName>
</protein>
<dbReference type="Gene3D" id="3.30.530.20">
    <property type="match status" value="1"/>
</dbReference>
<evidence type="ECO:0000259" key="3">
    <source>
        <dbReference type="Pfam" id="PF03364"/>
    </source>
</evidence>
<keyword evidence="2" id="KW-1277">Toxin-antitoxin system</keyword>
<dbReference type="EMBL" id="SLZR01000002">
    <property type="protein sequence ID" value="TCS43250.1"/>
    <property type="molecule type" value="Genomic_DNA"/>
</dbReference>
<evidence type="ECO:0000256" key="1">
    <source>
        <dbReference type="ARBA" id="ARBA00008918"/>
    </source>
</evidence>
<dbReference type="Proteomes" id="UP000295793">
    <property type="component" value="Unassembled WGS sequence"/>
</dbReference>
<comment type="caution">
    <text evidence="4">The sequence shown here is derived from an EMBL/GenBank/DDBJ whole genome shotgun (WGS) entry which is preliminary data.</text>
</comment>
<keyword evidence="5" id="KW-1185">Reference proteome</keyword>
<organism evidence="4 5">
    <name type="scientific">Reinekea marinisedimentorum</name>
    <dbReference type="NCBI Taxonomy" id="230495"/>
    <lineage>
        <taxon>Bacteria</taxon>
        <taxon>Pseudomonadati</taxon>
        <taxon>Pseudomonadota</taxon>
        <taxon>Gammaproteobacteria</taxon>
        <taxon>Oceanospirillales</taxon>
        <taxon>Saccharospirillaceae</taxon>
        <taxon>Reinekea</taxon>
    </lineage>
</organism>
<dbReference type="GO" id="GO:0045333">
    <property type="term" value="P:cellular respiration"/>
    <property type="evidence" value="ECO:0007669"/>
    <property type="project" value="InterPro"/>
</dbReference>
<evidence type="ECO:0000313" key="5">
    <source>
        <dbReference type="Proteomes" id="UP000295793"/>
    </source>
</evidence>
<gene>
    <name evidence="4" type="ORF">BCF53_102276</name>
</gene>
<dbReference type="AlphaFoldDB" id="A0A4R3IAC8"/>
<dbReference type="InterPro" id="IPR023393">
    <property type="entry name" value="START-like_dom_sf"/>
</dbReference>
<dbReference type="PANTHER" id="PTHR12901:SF10">
    <property type="entry name" value="COENZYME Q-BINDING PROTEIN COQ10, MITOCHONDRIAL"/>
    <property type="match status" value="1"/>
</dbReference>
<evidence type="ECO:0000256" key="2">
    <source>
        <dbReference type="ARBA" id="ARBA00022649"/>
    </source>
</evidence>
<feature type="domain" description="Coenzyme Q-binding protein COQ10 START" evidence="3">
    <location>
        <begin position="12"/>
        <end position="134"/>
    </location>
</feature>
<comment type="similarity">
    <text evidence="1">Belongs to the ribosome association toxin RatA family.</text>
</comment>
<reference evidence="4 5" key="1">
    <citation type="submission" date="2019-03" db="EMBL/GenBank/DDBJ databases">
        <title>Genomic Encyclopedia of Archaeal and Bacterial Type Strains, Phase II (KMG-II): from individual species to whole genera.</title>
        <authorList>
            <person name="Goeker M."/>
        </authorList>
    </citation>
    <scope>NUCLEOTIDE SEQUENCE [LARGE SCALE GENOMIC DNA]</scope>
    <source>
        <strain evidence="4 5">DSM 15388</strain>
    </source>
</reference>
<dbReference type="RefSeq" id="WP_132700005.1">
    <property type="nucleotide sequence ID" value="NZ_SLZR01000002.1"/>
</dbReference>
<dbReference type="CDD" id="cd07813">
    <property type="entry name" value="COQ10p_like"/>
    <property type="match status" value="1"/>
</dbReference>
<dbReference type="PANTHER" id="PTHR12901">
    <property type="entry name" value="SPERM PROTEIN HOMOLOG"/>
    <property type="match status" value="1"/>
</dbReference>
<sequence>MIEIHRNALVLAPAEHLYNLINDIESYPLFLDGVKAAYVLEQSEQHMLGKLVIAKAGVEKVLVTRNQLVHPSSIEMNLEEGPLDYLNGTWSIKALGDAGCKVSLDLRFHAKKSIKGMAFSVMFKKIADQMVASFVARAQADYSVGKI</sequence>
<dbReference type="Pfam" id="PF03364">
    <property type="entry name" value="Polyketide_cyc"/>
    <property type="match status" value="1"/>
</dbReference>
<dbReference type="GO" id="GO:0048039">
    <property type="term" value="F:ubiquinone binding"/>
    <property type="evidence" value="ECO:0007669"/>
    <property type="project" value="InterPro"/>
</dbReference>